<keyword evidence="4" id="KW-1185">Reference proteome</keyword>
<dbReference type="Gene3D" id="1.10.287.110">
    <property type="entry name" value="DnaJ domain"/>
    <property type="match status" value="1"/>
</dbReference>
<evidence type="ECO:0000256" key="2">
    <source>
        <dbReference type="SAM" id="Coils"/>
    </source>
</evidence>
<dbReference type="RefSeq" id="WP_345316306.1">
    <property type="nucleotide sequence ID" value="NZ_BAABLF010000007.1"/>
</dbReference>
<evidence type="ECO:0000313" key="4">
    <source>
        <dbReference type="Proteomes" id="UP001501600"/>
    </source>
</evidence>
<feature type="coiled-coil region" evidence="2">
    <location>
        <begin position="155"/>
        <end position="293"/>
    </location>
</feature>
<accession>A0ABP9S3M3</accession>
<comment type="caution">
    <text evidence="3">The sequence shown here is derived from an EMBL/GenBank/DDBJ whole genome shotgun (WGS) entry which is preliminary data.</text>
</comment>
<gene>
    <name evidence="3" type="ORF">GCM10025772_13730</name>
</gene>
<evidence type="ECO:0000313" key="3">
    <source>
        <dbReference type="EMBL" id="GAA5190022.1"/>
    </source>
</evidence>
<sequence>MSDLIKRLRLIETCISLQDHSLIELQLPLLKSLSSDDRVSAIASLLEQNEYLQAQQEIESWLRTQSALVKFEDTQTNAIRLELKLLEQKLESAVLKRNEAQNRLQDFNREYHLRLGALLLRILSLQEEIAAQELSQKLKHYRQLHVECCGLRDMIKQHREELRQLEVQLDEVDFLSPEYDKLFAQYQTLKRNIDRQDEKLESVRQHLLKELQKVKQDNAYEDFQQAHDSADRLEQENEEIKESVVAQLSKEEAKLLKATYRKASKLCHPDVVCEELKAQAHDLMVQVNEAYAAQDLGRLQDLLRHIESGGEFAFASDTLTSHDSLLEKLNELKARYQQIEEELRSLEQSDEYETVTQLGDDWSDYFDIRQRDLEALAQELEQTLAALMNEGDETDFEDRTEANYESSCRASHEVTGFWRQGHWREGSWVRGHWVKSHTRGH</sequence>
<keyword evidence="2" id="KW-0175">Coiled coil</keyword>
<feature type="coiled-coil region" evidence="2">
    <location>
        <begin position="83"/>
        <end position="110"/>
    </location>
</feature>
<evidence type="ECO:0000256" key="1">
    <source>
        <dbReference type="ARBA" id="ARBA00023186"/>
    </source>
</evidence>
<dbReference type="Proteomes" id="UP001501600">
    <property type="component" value="Unassembled WGS sequence"/>
</dbReference>
<keyword evidence="1" id="KW-0143">Chaperone</keyword>
<dbReference type="SUPFAM" id="SSF46565">
    <property type="entry name" value="Chaperone J-domain"/>
    <property type="match status" value="1"/>
</dbReference>
<name>A0ABP9S3M3_9GAMM</name>
<dbReference type="InterPro" id="IPR036869">
    <property type="entry name" value="J_dom_sf"/>
</dbReference>
<protein>
    <submittedName>
        <fullName evidence="3">DNA repair ATPase</fullName>
    </submittedName>
</protein>
<feature type="coiled-coil region" evidence="2">
    <location>
        <begin position="322"/>
        <end position="393"/>
    </location>
</feature>
<reference evidence="4" key="1">
    <citation type="journal article" date="2019" name="Int. J. Syst. Evol. Microbiol.">
        <title>The Global Catalogue of Microorganisms (GCM) 10K type strain sequencing project: providing services to taxonomists for standard genome sequencing and annotation.</title>
        <authorList>
            <consortium name="The Broad Institute Genomics Platform"/>
            <consortium name="The Broad Institute Genome Sequencing Center for Infectious Disease"/>
            <person name="Wu L."/>
            <person name="Ma J."/>
        </authorList>
    </citation>
    <scope>NUCLEOTIDE SEQUENCE [LARGE SCALE GENOMIC DNA]</scope>
    <source>
        <strain evidence="4">JCM 18720</strain>
    </source>
</reference>
<organism evidence="3 4">
    <name type="scientific">Ferrimonas gelatinilytica</name>
    <dbReference type="NCBI Taxonomy" id="1255257"/>
    <lineage>
        <taxon>Bacteria</taxon>
        <taxon>Pseudomonadati</taxon>
        <taxon>Pseudomonadota</taxon>
        <taxon>Gammaproteobacteria</taxon>
        <taxon>Alteromonadales</taxon>
        <taxon>Ferrimonadaceae</taxon>
        <taxon>Ferrimonas</taxon>
    </lineage>
</organism>
<proteinExistence type="predicted"/>
<dbReference type="EMBL" id="BAABLF010000007">
    <property type="protein sequence ID" value="GAA5190022.1"/>
    <property type="molecule type" value="Genomic_DNA"/>
</dbReference>